<dbReference type="GO" id="GO:0005886">
    <property type="term" value="C:plasma membrane"/>
    <property type="evidence" value="ECO:0007669"/>
    <property type="project" value="UniProtKB-SubCell"/>
</dbReference>
<evidence type="ECO:0000256" key="5">
    <source>
        <dbReference type="ARBA" id="ARBA00023136"/>
    </source>
</evidence>
<dbReference type="Pfam" id="PF04632">
    <property type="entry name" value="FUSC"/>
    <property type="match status" value="1"/>
</dbReference>
<feature type="transmembrane region" description="Helical" evidence="6">
    <location>
        <begin position="142"/>
        <end position="163"/>
    </location>
</feature>
<dbReference type="PANTHER" id="PTHR30509:SF42">
    <property type="entry name" value="INNER MEMBRANE PROTEIN YEEA"/>
    <property type="match status" value="1"/>
</dbReference>
<keyword evidence="2" id="KW-1003">Cell membrane</keyword>
<evidence type="ECO:0000313" key="7">
    <source>
        <dbReference type="EMBL" id="OZY58938.1"/>
    </source>
</evidence>
<keyword evidence="5 6" id="KW-0472">Membrane</keyword>
<gene>
    <name evidence="7" type="ORF">CJF39_13760</name>
</gene>
<keyword evidence="4 6" id="KW-1133">Transmembrane helix</keyword>
<dbReference type="AlphaFoldDB" id="A0A266N8U5"/>
<name>A0A266N8U5_9PSED</name>
<evidence type="ECO:0000256" key="4">
    <source>
        <dbReference type="ARBA" id="ARBA00022989"/>
    </source>
</evidence>
<dbReference type="Proteomes" id="UP000215788">
    <property type="component" value="Unassembled WGS sequence"/>
</dbReference>
<keyword evidence="3 6" id="KW-0812">Transmembrane</keyword>
<dbReference type="GO" id="GO:0022857">
    <property type="term" value="F:transmembrane transporter activity"/>
    <property type="evidence" value="ECO:0007669"/>
    <property type="project" value="InterPro"/>
</dbReference>
<dbReference type="InterPro" id="IPR006726">
    <property type="entry name" value="PHBA_efflux_AaeB/fusaric-R"/>
</dbReference>
<reference evidence="7 8" key="1">
    <citation type="submission" date="2017-08" db="EMBL/GenBank/DDBJ databases">
        <title>Genomic and metabolic characterisation of spoilage-associated Pseudomonas species.</title>
        <authorList>
            <person name="Stanborough T."/>
            <person name="Fegan N."/>
            <person name="Powell S.M."/>
            <person name="Singh T."/>
            <person name="Tamplin M.L."/>
            <person name="Chandry P.S."/>
        </authorList>
    </citation>
    <scope>NUCLEOTIDE SEQUENCE [LARGE SCALE GENOMIC DNA]</scope>
    <source>
        <strain evidence="7 8">L1802</strain>
    </source>
</reference>
<evidence type="ECO:0008006" key="9">
    <source>
        <dbReference type="Google" id="ProtNLM"/>
    </source>
</evidence>
<feature type="transmembrane region" description="Helical" evidence="6">
    <location>
        <begin position="69"/>
        <end position="88"/>
    </location>
</feature>
<dbReference type="PANTHER" id="PTHR30509">
    <property type="entry name" value="P-HYDROXYBENZOIC ACID EFFLUX PUMP SUBUNIT-RELATED"/>
    <property type="match status" value="1"/>
</dbReference>
<comment type="caution">
    <text evidence="7">The sequence shown here is derived from an EMBL/GenBank/DDBJ whole genome shotgun (WGS) entry which is preliminary data.</text>
</comment>
<dbReference type="RefSeq" id="WP_094993906.1">
    <property type="nucleotide sequence ID" value="NZ_NQKI01000020.1"/>
</dbReference>
<evidence type="ECO:0000256" key="2">
    <source>
        <dbReference type="ARBA" id="ARBA00022475"/>
    </source>
</evidence>
<evidence type="ECO:0000313" key="8">
    <source>
        <dbReference type="Proteomes" id="UP000215788"/>
    </source>
</evidence>
<feature type="transmembrane region" description="Helical" evidence="6">
    <location>
        <begin position="20"/>
        <end position="39"/>
    </location>
</feature>
<organism evidence="7 8">
    <name type="scientific">Pseudomonas lundensis</name>
    <dbReference type="NCBI Taxonomy" id="86185"/>
    <lineage>
        <taxon>Bacteria</taxon>
        <taxon>Pseudomonadati</taxon>
        <taxon>Pseudomonadota</taxon>
        <taxon>Gammaproteobacteria</taxon>
        <taxon>Pseudomonadales</taxon>
        <taxon>Pseudomonadaceae</taxon>
        <taxon>Pseudomonas</taxon>
    </lineage>
</organism>
<comment type="subcellular location">
    <subcellularLocation>
        <location evidence="1">Cell membrane</location>
        <topology evidence="1">Multi-pass membrane protein</topology>
    </subcellularLocation>
</comment>
<sequence length="366" mass="41329">MQLGKKISTLEQLACRYYRWIHATRISLAFLITFAAIRWFKLEDASWALITMLIVMGPLPYWGNVFSRAVQRTGGTVIGAVSGLVALYLELYSFPAMLLWCAVVMFACGYLTLGKHPYMALLIGATLAVVSCSAPNDMDAAVLRSVYVMAGSILALIFTSIYPQRAYTDLRIKFSQSMGKLNDLYEAYFSPLVLERPSLDDKLKDELDGVVKLRNYIAPASNESHLKQDVFNSLQTLHRNVVSTLILMIDAYWSSRENHLLIKNEPALSDLHRLIPLALQSLQNKLVMGIDNNEISTQLRNSAQELRELALNSMNGKEIQTAFYAYVWLSLEMLRQLTALNDQLHAALYHPGHKHLFINPKRPSKN</sequence>
<evidence type="ECO:0000256" key="6">
    <source>
        <dbReference type="SAM" id="Phobius"/>
    </source>
</evidence>
<dbReference type="EMBL" id="NQKI01000020">
    <property type="protein sequence ID" value="OZY58938.1"/>
    <property type="molecule type" value="Genomic_DNA"/>
</dbReference>
<protein>
    <recommendedName>
        <fullName evidence="9">FUSC family protein</fullName>
    </recommendedName>
</protein>
<proteinExistence type="predicted"/>
<feature type="transmembrane region" description="Helical" evidence="6">
    <location>
        <begin position="118"/>
        <end position="136"/>
    </location>
</feature>
<dbReference type="OrthoDB" id="977186at2"/>
<evidence type="ECO:0000256" key="1">
    <source>
        <dbReference type="ARBA" id="ARBA00004651"/>
    </source>
</evidence>
<evidence type="ECO:0000256" key="3">
    <source>
        <dbReference type="ARBA" id="ARBA00022692"/>
    </source>
</evidence>
<feature type="transmembrane region" description="Helical" evidence="6">
    <location>
        <begin position="45"/>
        <end position="62"/>
    </location>
</feature>
<accession>A0A266N8U5</accession>